<dbReference type="InterPro" id="IPR014284">
    <property type="entry name" value="RNA_pol_sigma-70_dom"/>
</dbReference>
<evidence type="ECO:0000259" key="6">
    <source>
        <dbReference type="Pfam" id="PF04542"/>
    </source>
</evidence>
<dbReference type="InterPro" id="IPR013324">
    <property type="entry name" value="RNA_pol_sigma_r3/r4-like"/>
</dbReference>
<dbReference type="NCBIfam" id="NF007214">
    <property type="entry name" value="PRK09636.1"/>
    <property type="match status" value="1"/>
</dbReference>
<name>A0ABN2FYQ4_9MICO</name>
<keyword evidence="3" id="KW-0805">Transcription regulation</keyword>
<dbReference type="PANTHER" id="PTHR30173:SF43">
    <property type="entry name" value="ECF RNA POLYMERASE SIGMA FACTOR SIGI-RELATED"/>
    <property type="match status" value="1"/>
</dbReference>
<dbReference type="Proteomes" id="UP001500596">
    <property type="component" value="Unassembled WGS sequence"/>
</dbReference>
<sequence length="300" mass="33158">MNASEPSDVAVHERRRLLSLAYRMTGTLADAEDIVQETYIRWYRLDDRERNAIRVPAAWLTHVASRIALDLIGSAHARREQSSGQWLPEPVPAGLFAEGTPADPLEHAVRDDEVNTALLLVLESMTPLERVAFVLHDVFAVPFAEVAEIIGRSAPAARQLATAARRRVRAGRTRVVEPGEHEDVVRAFQVAAREGDITALLRTLAPEVEARADGGDVVRVAPNVVRGSDRVARYLLGVLQKQPDIRFEELRTADGLAYGMLAGDTLVGITAFHVEDARITDVWIVMDPRKLTAWMPLEAD</sequence>
<evidence type="ECO:0000256" key="3">
    <source>
        <dbReference type="ARBA" id="ARBA00023015"/>
    </source>
</evidence>
<dbReference type="InterPro" id="IPR013325">
    <property type="entry name" value="RNA_pol_sigma_r2"/>
</dbReference>
<dbReference type="Gene3D" id="1.10.10.10">
    <property type="entry name" value="Winged helix-like DNA-binding domain superfamily/Winged helix DNA-binding domain"/>
    <property type="match status" value="1"/>
</dbReference>
<evidence type="ECO:0000259" key="7">
    <source>
        <dbReference type="Pfam" id="PF08281"/>
    </source>
</evidence>
<dbReference type="InterPro" id="IPR007627">
    <property type="entry name" value="RNA_pol_sigma70_r2"/>
</dbReference>
<dbReference type="InterPro" id="IPR036388">
    <property type="entry name" value="WH-like_DNA-bd_sf"/>
</dbReference>
<feature type="domain" description="RNA polymerase sigma-70 region 2" evidence="6">
    <location>
        <begin position="13"/>
        <end position="74"/>
    </location>
</feature>
<evidence type="ECO:0000256" key="4">
    <source>
        <dbReference type="ARBA" id="ARBA00023082"/>
    </source>
</evidence>
<dbReference type="InterPro" id="IPR052704">
    <property type="entry name" value="ECF_Sigma-70_Domain"/>
</dbReference>
<dbReference type="SUPFAM" id="SSF54427">
    <property type="entry name" value="NTF2-like"/>
    <property type="match status" value="1"/>
</dbReference>
<comment type="subunit">
    <text evidence="2">Interacts transiently with the RNA polymerase catalytic core formed by RpoA, RpoB, RpoC and RpoZ (2 alpha, 1 beta, 1 beta' and 1 omega subunit) to form the RNA polymerase holoenzyme that can initiate transcription.</text>
</comment>
<dbReference type="NCBIfam" id="TIGR02937">
    <property type="entry name" value="sigma70-ECF"/>
    <property type="match status" value="1"/>
</dbReference>
<evidence type="ECO:0000256" key="5">
    <source>
        <dbReference type="ARBA" id="ARBA00023163"/>
    </source>
</evidence>
<accession>A0ABN2FYQ4</accession>
<keyword evidence="9" id="KW-1185">Reference proteome</keyword>
<dbReference type="Gene3D" id="1.10.1740.10">
    <property type="match status" value="1"/>
</dbReference>
<proteinExistence type="inferred from homology"/>
<organism evidence="8 9">
    <name type="scientific">Microbacterium lacus</name>
    <dbReference type="NCBI Taxonomy" id="415217"/>
    <lineage>
        <taxon>Bacteria</taxon>
        <taxon>Bacillati</taxon>
        <taxon>Actinomycetota</taxon>
        <taxon>Actinomycetes</taxon>
        <taxon>Micrococcales</taxon>
        <taxon>Microbacteriaceae</taxon>
        <taxon>Microbacterium</taxon>
    </lineage>
</organism>
<dbReference type="PANTHER" id="PTHR30173">
    <property type="entry name" value="SIGMA 19 FACTOR"/>
    <property type="match status" value="1"/>
</dbReference>
<feature type="domain" description="RNA polymerase sigma factor 70 region 4 type 2" evidence="7">
    <location>
        <begin position="117"/>
        <end position="167"/>
    </location>
</feature>
<evidence type="ECO:0000313" key="8">
    <source>
        <dbReference type="EMBL" id="GAA1662224.1"/>
    </source>
</evidence>
<dbReference type="SUPFAM" id="SSF88946">
    <property type="entry name" value="Sigma2 domain of RNA polymerase sigma factors"/>
    <property type="match status" value="1"/>
</dbReference>
<evidence type="ECO:0000256" key="1">
    <source>
        <dbReference type="ARBA" id="ARBA00010641"/>
    </source>
</evidence>
<dbReference type="Gene3D" id="3.10.450.50">
    <property type="match status" value="1"/>
</dbReference>
<keyword evidence="4" id="KW-0731">Sigma factor</keyword>
<dbReference type="InterPro" id="IPR032710">
    <property type="entry name" value="NTF2-like_dom_sf"/>
</dbReference>
<evidence type="ECO:0000256" key="2">
    <source>
        <dbReference type="ARBA" id="ARBA00011344"/>
    </source>
</evidence>
<dbReference type="EMBL" id="BAAAPK010000001">
    <property type="protein sequence ID" value="GAA1662224.1"/>
    <property type="molecule type" value="Genomic_DNA"/>
</dbReference>
<dbReference type="Pfam" id="PF08281">
    <property type="entry name" value="Sigma70_r4_2"/>
    <property type="match status" value="1"/>
</dbReference>
<gene>
    <name evidence="8" type="primary">sigJ</name>
    <name evidence="8" type="ORF">GCM10009807_02700</name>
</gene>
<evidence type="ECO:0000313" key="9">
    <source>
        <dbReference type="Proteomes" id="UP001500596"/>
    </source>
</evidence>
<protein>
    <submittedName>
        <fullName evidence="8">RNA polymerase sigma factor SigJ</fullName>
    </submittedName>
</protein>
<comment type="similarity">
    <text evidence="1">Belongs to the sigma-70 factor family. ECF subfamily.</text>
</comment>
<dbReference type="Pfam" id="PF04542">
    <property type="entry name" value="Sigma70_r2"/>
    <property type="match status" value="1"/>
</dbReference>
<dbReference type="SUPFAM" id="SSF88659">
    <property type="entry name" value="Sigma3 and sigma4 domains of RNA polymerase sigma factors"/>
    <property type="match status" value="1"/>
</dbReference>
<reference evidence="8 9" key="1">
    <citation type="journal article" date="2019" name="Int. J. Syst. Evol. Microbiol.">
        <title>The Global Catalogue of Microorganisms (GCM) 10K type strain sequencing project: providing services to taxonomists for standard genome sequencing and annotation.</title>
        <authorList>
            <consortium name="The Broad Institute Genomics Platform"/>
            <consortium name="The Broad Institute Genome Sequencing Center for Infectious Disease"/>
            <person name="Wu L."/>
            <person name="Ma J."/>
        </authorList>
    </citation>
    <scope>NUCLEOTIDE SEQUENCE [LARGE SCALE GENOMIC DNA]</scope>
    <source>
        <strain evidence="8 9">JCM 15575</strain>
    </source>
</reference>
<dbReference type="InterPro" id="IPR013249">
    <property type="entry name" value="RNA_pol_sigma70_r4_t2"/>
</dbReference>
<comment type="caution">
    <text evidence="8">The sequence shown here is derived from an EMBL/GenBank/DDBJ whole genome shotgun (WGS) entry which is preliminary data.</text>
</comment>
<keyword evidence="5" id="KW-0804">Transcription</keyword>